<proteinExistence type="predicted"/>
<dbReference type="AlphaFoldDB" id="A0A2M8R1G2"/>
<comment type="caution">
    <text evidence="1">The sequence shown here is derived from an EMBL/GenBank/DDBJ whole genome shotgun (WGS) entry which is preliminary data.</text>
</comment>
<dbReference type="Proteomes" id="UP000231194">
    <property type="component" value="Unassembled WGS sequence"/>
</dbReference>
<reference evidence="1 2" key="1">
    <citation type="submission" date="2017-11" db="EMBL/GenBank/DDBJ databases">
        <title>Bradyrhizobium forestalis sp. nov., an efficient nitrogen-fixing bacterium isolated from nodules of forest legume species in the Amazon.</title>
        <authorList>
            <person name="Costa E.M."/>
            <person name="Guimaraes A."/>
            <person name="Carvalho T.S."/>
            <person name="Rodrigues T.L."/>
            <person name="Ribeiro P.R.A."/>
            <person name="Lebbe L."/>
            <person name="Willems A."/>
            <person name="Moreira F.M.S."/>
        </authorList>
    </citation>
    <scope>NUCLEOTIDE SEQUENCE [LARGE SCALE GENOMIC DNA]</scope>
    <source>
        <strain evidence="1 2">INPA54B</strain>
    </source>
</reference>
<dbReference type="EMBL" id="PGVG01000033">
    <property type="protein sequence ID" value="PJG51661.1"/>
    <property type="molecule type" value="Genomic_DNA"/>
</dbReference>
<evidence type="ECO:0000313" key="1">
    <source>
        <dbReference type="EMBL" id="PJG51661.1"/>
    </source>
</evidence>
<evidence type="ECO:0000313" key="2">
    <source>
        <dbReference type="Proteomes" id="UP000231194"/>
    </source>
</evidence>
<protein>
    <submittedName>
        <fullName evidence="1">Uncharacterized protein</fullName>
    </submittedName>
</protein>
<name>A0A2M8R1G2_9BRAD</name>
<accession>A0A2M8R1G2</accession>
<gene>
    <name evidence="1" type="ORF">CVM73_29500</name>
</gene>
<sequence>MERNIIFKCPRTGMNVQHWLSDSASDAADTHVSVRCPACAALHFVNTASGKMLSEAIGRRRGLGDQPDPSRP</sequence>
<keyword evidence="2" id="KW-1185">Reference proteome</keyword>
<organism evidence="1 2">
    <name type="scientific">Bradyrhizobium forestalis</name>
    <dbReference type="NCBI Taxonomy" id="1419263"/>
    <lineage>
        <taxon>Bacteria</taxon>
        <taxon>Pseudomonadati</taxon>
        <taxon>Pseudomonadota</taxon>
        <taxon>Alphaproteobacteria</taxon>
        <taxon>Hyphomicrobiales</taxon>
        <taxon>Nitrobacteraceae</taxon>
        <taxon>Bradyrhizobium</taxon>
    </lineage>
</organism>